<accession>A0A1Y1RMZ3</accession>
<dbReference type="SUPFAM" id="SSF53474">
    <property type="entry name" value="alpha/beta-Hydrolases"/>
    <property type="match status" value="1"/>
</dbReference>
<dbReference type="AlphaFoldDB" id="A0A1Y1RMZ3"/>
<dbReference type="RefSeq" id="WP_180377879.1">
    <property type="nucleotide sequence ID" value="NZ_LXWF01000041.1"/>
</dbReference>
<evidence type="ECO:0008006" key="3">
    <source>
        <dbReference type="Google" id="ProtNLM"/>
    </source>
</evidence>
<sequence length="417" mass="46047">MIDTHTGRRTLNLTAIQQTEFCPPAPARKDAPHHLPQQVRELLRTAGSHPLSGFYTEAVDTPNQQALVIVLSCSSADEQVVAVFDTLTHMHKHDLRPFILTRHHIEGRAVHYGRFVIDANLRCTLESVRTTEQELAGIATRAQWKGFFGRAQPLYPLLDTGLRRQAIVEPSALELADASALAFQSSHSALLAGLEPGECVRVELFAPNRADKLLIVCDGQVYLRNYPLWPAVSHLNQILFASAPCAVLFLDPAEQLERDRFLGCEGYLSQWLTSTGLPWAGTHMPLPAADHCVIAGSSLGGLAAAQTVKNIPGTVAKAVVQSGSFWWHKQEAPGEEGEVLQQWLEAPLSPTIEIFHEVGHNEGYLLGWNLAFHEVLTERTVNHTHRIYKGGHDYACWRQGIVDALTHFFASAKLPNA</sequence>
<dbReference type="PANTHER" id="PTHR48098">
    <property type="entry name" value="ENTEROCHELIN ESTERASE-RELATED"/>
    <property type="match status" value="1"/>
</dbReference>
<protein>
    <recommendedName>
        <fullName evidence="3">DUF3327 domain-containing protein</fullName>
    </recommendedName>
</protein>
<proteinExistence type="predicted"/>
<dbReference type="EMBL" id="LXWF01000041">
    <property type="protein sequence ID" value="ORC15970.1"/>
    <property type="molecule type" value="Genomic_DNA"/>
</dbReference>
<dbReference type="Proteomes" id="UP000192359">
    <property type="component" value="Unassembled WGS sequence"/>
</dbReference>
<dbReference type="Pfam" id="PF00756">
    <property type="entry name" value="Esterase"/>
    <property type="match status" value="1"/>
</dbReference>
<reference evidence="1 2" key="1">
    <citation type="submission" date="2016-05" db="EMBL/GenBank/DDBJ databases">
        <title>Draft genome sequence of a porcine commensal Rothia nasimurium.</title>
        <authorList>
            <person name="Gaiser R.A."/>
            <person name="Van Baarlen P."/>
            <person name="Wells J.M."/>
        </authorList>
    </citation>
    <scope>NUCLEOTIDE SEQUENCE [LARGE SCALE GENOMIC DNA]</scope>
    <source>
        <strain evidence="1 2">PT-32</strain>
    </source>
</reference>
<evidence type="ECO:0000313" key="2">
    <source>
        <dbReference type="Proteomes" id="UP000192359"/>
    </source>
</evidence>
<keyword evidence="2" id="KW-1185">Reference proteome</keyword>
<dbReference type="InterPro" id="IPR050583">
    <property type="entry name" value="Mycobacterial_A85_antigen"/>
</dbReference>
<gene>
    <name evidence="1" type="ORF">A7979_04960</name>
</gene>
<dbReference type="PANTHER" id="PTHR48098:SF3">
    <property type="entry name" value="IRON(III) ENTEROBACTIN ESTERASE"/>
    <property type="match status" value="1"/>
</dbReference>
<dbReference type="InterPro" id="IPR000801">
    <property type="entry name" value="Esterase-like"/>
</dbReference>
<evidence type="ECO:0000313" key="1">
    <source>
        <dbReference type="EMBL" id="ORC15970.1"/>
    </source>
</evidence>
<organism evidence="1 2">
    <name type="scientific">Rothia nasimurium</name>
    <dbReference type="NCBI Taxonomy" id="85336"/>
    <lineage>
        <taxon>Bacteria</taxon>
        <taxon>Bacillati</taxon>
        <taxon>Actinomycetota</taxon>
        <taxon>Actinomycetes</taxon>
        <taxon>Micrococcales</taxon>
        <taxon>Micrococcaceae</taxon>
        <taxon>Rothia</taxon>
    </lineage>
</organism>
<comment type="caution">
    <text evidence="1">The sequence shown here is derived from an EMBL/GenBank/DDBJ whole genome shotgun (WGS) entry which is preliminary data.</text>
</comment>
<name>A0A1Y1RMZ3_9MICC</name>
<dbReference type="Gene3D" id="3.40.50.1820">
    <property type="entry name" value="alpha/beta hydrolase"/>
    <property type="match status" value="1"/>
</dbReference>
<dbReference type="InterPro" id="IPR029058">
    <property type="entry name" value="AB_hydrolase_fold"/>
</dbReference>